<dbReference type="Proteomes" id="UP000182045">
    <property type="component" value="Unassembled WGS sequence"/>
</dbReference>
<feature type="transmembrane region" description="Helical" evidence="8">
    <location>
        <begin position="255"/>
        <end position="277"/>
    </location>
</feature>
<evidence type="ECO:0000313" key="10">
    <source>
        <dbReference type="Proteomes" id="UP000182045"/>
    </source>
</evidence>
<organism evidence="9 10">
    <name type="scientific">Roseibaca calidilacus</name>
    <dbReference type="NCBI Taxonomy" id="1666912"/>
    <lineage>
        <taxon>Bacteria</taxon>
        <taxon>Pseudomonadati</taxon>
        <taxon>Pseudomonadota</taxon>
        <taxon>Alphaproteobacteria</taxon>
        <taxon>Rhodobacterales</taxon>
        <taxon>Paracoccaceae</taxon>
        <taxon>Roseinatronobacter</taxon>
    </lineage>
</organism>
<keyword evidence="7 8" id="KW-0472">Membrane</keyword>
<feature type="transmembrane region" description="Helical" evidence="8">
    <location>
        <begin position="289"/>
        <end position="306"/>
    </location>
</feature>
<proteinExistence type="inferred from homology"/>
<keyword evidence="4 8" id="KW-0812">Transmembrane</keyword>
<accession>A0ABP2BUR5</accession>
<evidence type="ECO:0000256" key="5">
    <source>
        <dbReference type="ARBA" id="ARBA00022989"/>
    </source>
</evidence>
<feature type="transmembrane region" description="Helical" evidence="8">
    <location>
        <begin position="72"/>
        <end position="90"/>
    </location>
</feature>
<dbReference type="InterPro" id="IPR004737">
    <property type="entry name" value="NO3_transporter_NarK/NarU-like"/>
</dbReference>
<dbReference type="RefSeq" id="WP_176699319.1">
    <property type="nucleotide sequence ID" value="NZ_FBYC01000003.1"/>
</dbReference>
<feature type="transmembrane region" description="Helical" evidence="8">
    <location>
        <begin position="171"/>
        <end position="195"/>
    </location>
</feature>
<sequence length="462" mass="49522">MSMTSAQTKGPVLKDWRPEDTAFWESTGKRIARRNLWISIPALLLAFAVWMVWSVVVARLPAIGFDFDTGQLFWLAALPGLSGATLRIFYSFVIPIFGGRRWTAISTASLLAPALGIGFAVQNPDTPYSMFVLLALLCGLGGGNFASSMANINYFFPKTQKGNALALNAGLGNLGVSVVQFVVPVVITMGVFGAMGGQGQKISDGGQLWLQNAGFVWVPFLVICTLAAWFGMNDLADAKASLSEQLSILKRKHNWIMSILYIGTFGSFIGYSAGFPLLMKTQFPAMETLHLAFLGPLVGALSRSATGWISDKFGGGRVTLWVFVGMIIAVLGVVLFLPLGGSEGNFVGFFACFMALFMLTGIGNASTFQMIPSIMRQEIPRLMPDLDQTASLRTAERESGAIIAFTSAMAAYGAFFIPKSYGTSIALTGGPAGALYAFAIFYAICVALTWAFYTRKGAATPC</sequence>
<evidence type="ECO:0000256" key="8">
    <source>
        <dbReference type="RuleBase" id="RU366033"/>
    </source>
</evidence>
<evidence type="ECO:0000256" key="4">
    <source>
        <dbReference type="ARBA" id="ARBA00022692"/>
    </source>
</evidence>
<comment type="caution">
    <text evidence="9">The sequence shown here is derived from an EMBL/GenBank/DDBJ whole genome shotgun (WGS) entry which is preliminary data.</text>
</comment>
<evidence type="ECO:0000256" key="3">
    <source>
        <dbReference type="ARBA" id="ARBA00022448"/>
    </source>
</evidence>
<reference evidence="9 10" key="1">
    <citation type="submission" date="2016-01" db="EMBL/GenBank/DDBJ databases">
        <authorList>
            <person name="Varghese N."/>
        </authorList>
    </citation>
    <scope>NUCLEOTIDE SEQUENCE [LARGE SCALE GENOMIC DNA]</scope>
    <source>
        <strain evidence="9 10">HL-91</strain>
    </source>
</reference>
<dbReference type="SUPFAM" id="SSF103473">
    <property type="entry name" value="MFS general substrate transporter"/>
    <property type="match status" value="1"/>
</dbReference>
<name>A0ABP2BUR5_9RHOB</name>
<gene>
    <name evidence="9" type="ORF">Ga0058931_0605</name>
</gene>
<dbReference type="Gene3D" id="1.20.1250.20">
    <property type="entry name" value="MFS general substrate transporter like domains"/>
    <property type="match status" value="1"/>
</dbReference>
<feature type="transmembrane region" description="Helical" evidence="8">
    <location>
        <begin position="318"/>
        <end position="340"/>
    </location>
</feature>
<feature type="transmembrane region" description="Helical" evidence="8">
    <location>
        <begin position="401"/>
        <end position="421"/>
    </location>
</feature>
<keyword evidence="8" id="KW-1003">Cell membrane</keyword>
<keyword evidence="3 8" id="KW-0813">Transport</keyword>
<dbReference type="EMBL" id="FBYC01000003">
    <property type="protein sequence ID" value="CUX79909.1"/>
    <property type="molecule type" value="Genomic_DNA"/>
</dbReference>
<keyword evidence="6 8" id="KW-0534">Nitrate assimilation</keyword>
<dbReference type="PANTHER" id="PTHR23515">
    <property type="entry name" value="HIGH-AFFINITY NITRATE TRANSPORTER 2.3"/>
    <property type="match status" value="1"/>
</dbReference>
<feature type="transmembrane region" description="Helical" evidence="8">
    <location>
        <begin position="346"/>
        <end position="366"/>
    </location>
</feature>
<feature type="transmembrane region" description="Helical" evidence="8">
    <location>
        <begin position="36"/>
        <end position="60"/>
    </location>
</feature>
<feature type="transmembrane region" description="Helical" evidence="8">
    <location>
        <begin position="102"/>
        <end position="122"/>
    </location>
</feature>
<comment type="similarity">
    <text evidence="2 8">Belongs to the major facilitator superfamily. Nitrate/nitrite porter (TC 2.A.1.8) family.</text>
</comment>
<dbReference type="CDD" id="cd17341">
    <property type="entry name" value="MFS_NRT2_like"/>
    <property type="match status" value="1"/>
</dbReference>
<dbReference type="InterPro" id="IPR011701">
    <property type="entry name" value="MFS"/>
</dbReference>
<dbReference type="InterPro" id="IPR044772">
    <property type="entry name" value="NO3_transporter"/>
</dbReference>
<feature type="transmembrane region" description="Helical" evidence="8">
    <location>
        <begin position="433"/>
        <end position="453"/>
    </location>
</feature>
<evidence type="ECO:0000313" key="9">
    <source>
        <dbReference type="EMBL" id="CUX79909.1"/>
    </source>
</evidence>
<comment type="subcellular location">
    <subcellularLocation>
        <location evidence="8">Cell membrane</location>
        <topology evidence="8">Multi-pass membrane protein</topology>
    </subcellularLocation>
    <subcellularLocation>
        <location evidence="1">Membrane</location>
        <topology evidence="1">Multi-pass membrane protein</topology>
    </subcellularLocation>
</comment>
<dbReference type="NCBIfam" id="TIGR00886">
    <property type="entry name" value="2A0108"/>
    <property type="match status" value="1"/>
</dbReference>
<evidence type="ECO:0000256" key="7">
    <source>
        <dbReference type="ARBA" id="ARBA00023136"/>
    </source>
</evidence>
<feature type="transmembrane region" description="Helical" evidence="8">
    <location>
        <begin position="215"/>
        <end position="235"/>
    </location>
</feature>
<evidence type="ECO:0000256" key="1">
    <source>
        <dbReference type="ARBA" id="ARBA00004141"/>
    </source>
</evidence>
<feature type="transmembrane region" description="Helical" evidence="8">
    <location>
        <begin position="128"/>
        <end position="150"/>
    </location>
</feature>
<protein>
    <recommendedName>
        <fullName evidence="8">Nitrate/nitrite transporter</fullName>
    </recommendedName>
</protein>
<keyword evidence="5 8" id="KW-1133">Transmembrane helix</keyword>
<evidence type="ECO:0000256" key="6">
    <source>
        <dbReference type="ARBA" id="ARBA00023063"/>
    </source>
</evidence>
<dbReference type="InterPro" id="IPR036259">
    <property type="entry name" value="MFS_trans_sf"/>
</dbReference>
<keyword evidence="10" id="KW-1185">Reference proteome</keyword>
<evidence type="ECO:0000256" key="2">
    <source>
        <dbReference type="ARBA" id="ARBA00008432"/>
    </source>
</evidence>
<dbReference type="Pfam" id="PF07690">
    <property type="entry name" value="MFS_1"/>
    <property type="match status" value="1"/>
</dbReference>